<dbReference type="Pfam" id="PF14737">
    <property type="entry name" value="DUF4470"/>
    <property type="match status" value="1"/>
</dbReference>
<protein>
    <recommendedName>
        <fullName evidence="5">MYND-type domain-containing protein</fullName>
    </recommendedName>
</protein>
<organism evidence="6 7">
    <name type="scientific">Elsinoe batatas</name>
    <dbReference type="NCBI Taxonomy" id="2601811"/>
    <lineage>
        <taxon>Eukaryota</taxon>
        <taxon>Fungi</taxon>
        <taxon>Dikarya</taxon>
        <taxon>Ascomycota</taxon>
        <taxon>Pezizomycotina</taxon>
        <taxon>Dothideomycetes</taxon>
        <taxon>Dothideomycetidae</taxon>
        <taxon>Myriangiales</taxon>
        <taxon>Elsinoaceae</taxon>
        <taxon>Elsinoe</taxon>
    </lineage>
</organism>
<dbReference type="InterPro" id="IPR027974">
    <property type="entry name" value="DUF4470"/>
</dbReference>
<gene>
    <name evidence="6" type="ORF">KVT40_004200</name>
</gene>
<accession>A0A8K0L3A1</accession>
<evidence type="ECO:0000256" key="2">
    <source>
        <dbReference type="ARBA" id="ARBA00022771"/>
    </source>
</evidence>
<dbReference type="GO" id="GO:0000981">
    <property type="term" value="F:DNA-binding transcription factor activity, RNA polymerase II-specific"/>
    <property type="evidence" value="ECO:0007669"/>
    <property type="project" value="TreeGrafter"/>
</dbReference>
<dbReference type="GO" id="GO:0005634">
    <property type="term" value="C:nucleus"/>
    <property type="evidence" value="ECO:0007669"/>
    <property type="project" value="TreeGrafter"/>
</dbReference>
<dbReference type="PROSITE" id="PS01360">
    <property type="entry name" value="ZF_MYND_1"/>
    <property type="match status" value="1"/>
</dbReference>
<dbReference type="EMBL" id="JAESVG020000004">
    <property type="protein sequence ID" value="KAG8628327.1"/>
    <property type="molecule type" value="Genomic_DNA"/>
</dbReference>
<dbReference type="AlphaFoldDB" id="A0A8K0L3A1"/>
<keyword evidence="1" id="KW-0479">Metal-binding</keyword>
<proteinExistence type="predicted"/>
<feature type="domain" description="MYND-type" evidence="5">
    <location>
        <begin position="1142"/>
        <end position="1180"/>
    </location>
</feature>
<dbReference type="SUPFAM" id="SSF144232">
    <property type="entry name" value="HIT/MYND zinc finger-like"/>
    <property type="match status" value="1"/>
</dbReference>
<dbReference type="GO" id="GO:0008270">
    <property type="term" value="F:zinc ion binding"/>
    <property type="evidence" value="ECO:0007669"/>
    <property type="project" value="UniProtKB-KW"/>
</dbReference>
<sequence>MLTPPRLNYDLYHFYPFGNTPPVDLLKDCSTAESGPTRLLLLGCGDVRNVLRNAFEFTLCDNNAAILARNVFLFTYLIAIHKDINGGGQATEQKLSVLWQQYYHLYITDSCLSMIREHATDLLRHSVTTESWLQSPYGSTITFTGGSVPAAIRSHWAFYSADMNFRLDGKFGRLYKQNIKELHRSAGEVGYKCGIQGAGIHTNDSSGTAAQVRDRYWESGVPAGQEEIGLGAGGGNANPTFSDVRAEKFACTLQRLSSFAAAYHTVTAFAGLSNHDQETQSRKVTEVCRDQFDSWCKAFIHSAMESEVTILAHHGEALRFSHAISRIQNGQPVIPEELFAYEQSLSSGELAFSQAACERLSFKFYAIDTSNLTDHVGLLAILPGVVPMLEPSHLSVLMTESLMVNLDAPDSSLKEMLGVDIQLAATLFGVVPLGYATGFSTAWDFPNAAASGDDYTNTARFTWRLTTTTALPDQTLVVPIAKFRPSNLAQLLLHWYNIMLNEDADLVAYQKSIEKRPPGILSHAMSRYTPASFAILMNFVRHMVDTDWAVAPSHFCHSLRRIIEHHDVGHKALELLTYLRLFGLIDSKEVIWTLPLECHMAQLLVPENRSDLSHINFALCVPRSALLVAGERFGLHSLTASSSVDITFSDGQDHRIQALYACFGTCARLDGQDILRVMEDQEGWFGQSNMIVIGTLPKIMLDQLNLQTTQIGIVLDQHWTKRGRGARVLGRALSTYYQTHLADREHVYFFGAPGTRSLEVDTRHVVPERRSQSATLEVEAGDRGSIGSARLVLKDSIVARTPALTSAVPTMKMHSPCHGFFSLGGQTYEVKFPCPIRDIEAEIIHKDGPKTLAFRFRLTSADRSTGIADCPFSVVQAGSQFHSESLPKILLSRLPKTDFDLENKHYYNGLLCTLGVSAILQQGRQALSPFLKTAVWIHELLGIYTRAKRGGNKHWPICVAFSMNQMPDMVLNIQSIRHDLGGGTVVMDGFFMVINHLNIEQFLPVMQCRTLKTDTMVIEDIKTYQALKCLFCAAAERCREGWTHGPQCEYKAPGAHIPLSLERHESPVCSCGMGKNLTDYPHELRTLKNSATRVALSCLFPAAEVDVKLFTKTNKYQQVHGQLLAGVAPQDVLLDGVKKEMCNACYSTDGQFKACSRCKKVKYCDAECQRKDWKTHKKVCVSVPKQ</sequence>
<dbReference type="Proteomes" id="UP000809789">
    <property type="component" value="Unassembled WGS sequence"/>
</dbReference>
<keyword evidence="3" id="KW-0862">Zinc</keyword>
<evidence type="ECO:0000256" key="4">
    <source>
        <dbReference type="PROSITE-ProRule" id="PRU00134"/>
    </source>
</evidence>
<evidence type="ECO:0000313" key="7">
    <source>
        <dbReference type="Proteomes" id="UP000809789"/>
    </source>
</evidence>
<dbReference type="PROSITE" id="PS50865">
    <property type="entry name" value="ZF_MYND_2"/>
    <property type="match status" value="1"/>
</dbReference>
<dbReference type="PANTHER" id="PTHR10237:SF14">
    <property type="entry name" value="MYND-TYPE DOMAIN-CONTAINING PROTEIN"/>
    <property type="match status" value="1"/>
</dbReference>
<reference evidence="6" key="1">
    <citation type="submission" date="2021-07" db="EMBL/GenBank/DDBJ databases">
        <title>Elsinoe batatas strain:CRI-CJ2 Genome sequencing and assembly.</title>
        <authorList>
            <person name="Huang L."/>
        </authorList>
    </citation>
    <scope>NUCLEOTIDE SEQUENCE</scope>
    <source>
        <strain evidence="6">CRI-CJ2</strain>
    </source>
</reference>
<dbReference type="Gene3D" id="6.10.140.2220">
    <property type="match status" value="1"/>
</dbReference>
<name>A0A8K0L3A1_9PEZI</name>
<evidence type="ECO:0000259" key="5">
    <source>
        <dbReference type="PROSITE" id="PS50865"/>
    </source>
</evidence>
<evidence type="ECO:0000256" key="1">
    <source>
        <dbReference type="ARBA" id="ARBA00022723"/>
    </source>
</evidence>
<evidence type="ECO:0000313" key="6">
    <source>
        <dbReference type="EMBL" id="KAG8628327.1"/>
    </source>
</evidence>
<dbReference type="PANTHER" id="PTHR10237">
    <property type="entry name" value="DEFORMED EPIDERMAL AUTOREGULATORY FACTOR 1 HOMOLOG SUPPRESSIN"/>
    <property type="match status" value="1"/>
</dbReference>
<dbReference type="InterPro" id="IPR002893">
    <property type="entry name" value="Znf_MYND"/>
</dbReference>
<keyword evidence="2 4" id="KW-0863">Zinc-finger</keyword>
<comment type="caution">
    <text evidence="6">The sequence shown here is derived from an EMBL/GenBank/DDBJ whole genome shotgun (WGS) entry which is preliminary data.</text>
</comment>
<dbReference type="InterPro" id="IPR024119">
    <property type="entry name" value="TF_DEAF-1"/>
</dbReference>
<evidence type="ECO:0000256" key="3">
    <source>
        <dbReference type="ARBA" id="ARBA00022833"/>
    </source>
</evidence>
<dbReference type="OrthoDB" id="432970at2759"/>
<dbReference type="Pfam" id="PF01753">
    <property type="entry name" value="zf-MYND"/>
    <property type="match status" value="1"/>
</dbReference>
<keyword evidence="7" id="KW-1185">Reference proteome</keyword>